<reference evidence="1" key="1">
    <citation type="submission" date="2022-11" db="EMBL/GenBank/DDBJ databases">
        <title>Genome Sequence of Nemania bipapillata.</title>
        <authorList>
            <person name="Buettner E."/>
        </authorList>
    </citation>
    <scope>NUCLEOTIDE SEQUENCE</scope>
    <source>
        <strain evidence="1">CP14</strain>
    </source>
</reference>
<name>A0ACC2IZN9_9PEZI</name>
<gene>
    <name evidence="1" type="ORF">ONZ43_g2679</name>
</gene>
<evidence type="ECO:0000313" key="1">
    <source>
        <dbReference type="EMBL" id="KAJ8120670.1"/>
    </source>
</evidence>
<accession>A0ACC2IZN9</accession>
<organism evidence="1 2">
    <name type="scientific">Nemania bipapillata</name>
    <dbReference type="NCBI Taxonomy" id="110536"/>
    <lineage>
        <taxon>Eukaryota</taxon>
        <taxon>Fungi</taxon>
        <taxon>Dikarya</taxon>
        <taxon>Ascomycota</taxon>
        <taxon>Pezizomycotina</taxon>
        <taxon>Sordariomycetes</taxon>
        <taxon>Xylariomycetidae</taxon>
        <taxon>Xylariales</taxon>
        <taxon>Xylariaceae</taxon>
        <taxon>Nemania</taxon>
    </lineage>
</organism>
<dbReference type="EMBL" id="JAPESX010000568">
    <property type="protein sequence ID" value="KAJ8120670.1"/>
    <property type="molecule type" value="Genomic_DNA"/>
</dbReference>
<evidence type="ECO:0000313" key="2">
    <source>
        <dbReference type="Proteomes" id="UP001153334"/>
    </source>
</evidence>
<proteinExistence type="predicted"/>
<comment type="caution">
    <text evidence="1">The sequence shown here is derived from an EMBL/GenBank/DDBJ whole genome shotgun (WGS) entry which is preliminary data.</text>
</comment>
<keyword evidence="2" id="KW-1185">Reference proteome</keyword>
<dbReference type="Proteomes" id="UP001153334">
    <property type="component" value="Unassembled WGS sequence"/>
</dbReference>
<protein>
    <submittedName>
        <fullName evidence="1">Uncharacterized protein</fullName>
    </submittedName>
</protein>
<sequence length="192" mass="21014">MDGAAHAVDLEPLRRSRHDECKGRRPRRRGGGVAGRDTTDLALLPAAEAWHGTLIQQLLQFSAAEDVLDVSVESFAALDGGIHSWDEALKVLRALLDRTPALMYCVIDGLNDLEWGGGSGKCRQFLDVLLARQRKPGTVFNILLTTAGQSMVLPLKVALKDRHIATRGAKQVEKFGKRIELQDIEHGSTASR</sequence>